<proteinExistence type="predicted"/>
<evidence type="ECO:0000313" key="3">
    <source>
        <dbReference type="Proteomes" id="UP000077134"/>
    </source>
</evidence>
<organism evidence="2 3">
    <name type="scientific">Paenibacillus crassostreae</name>
    <dbReference type="NCBI Taxonomy" id="1763538"/>
    <lineage>
        <taxon>Bacteria</taxon>
        <taxon>Bacillati</taxon>
        <taxon>Bacillota</taxon>
        <taxon>Bacilli</taxon>
        <taxon>Bacillales</taxon>
        <taxon>Paenibacillaceae</taxon>
        <taxon>Paenibacillus</taxon>
    </lineage>
</organism>
<evidence type="ECO:0000259" key="1">
    <source>
        <dbReference type="Pfam" id="PF01243"/>
    </source>
</evidence>
<dbReference type="InterPro" id="IPR012349">
    <property type="entry name" value="Split_barrel_FMN-bd"/>
</dbReference>
<dbReference type="NCBIfam" id="TIGR04025">
    <property type="entry name" value="PPOX_FMN_DR2398"/>
    <property type="match status" value="1"/>
</dbReference>
<comment type="caution">
    <text evidence="2">The sequence shown here is derived from an EMBL/GenBank/DDBJ whole genome shotgun (WGS) entry which is preliminary data.</text>
</comment>
<dbReference type="PANTHER" id="PTHR42815">
    <property type="entry name" value="FAD-BINDING, PUTATIVE (AFU_ORTHOLOGUE AFUA_6G07600)-RELATED"/>
    <property type="match status" value="1"/>
</dbReference>
<dbReference type="EMBL" id="LSFN01000014">
    <property type="protein sequence ID" value="OAB74679.1"/>
    <property type="molecule type" value="Genomic_DNA"/>
</dbReference>
<gene>
    <name evidence="2" type="ORF">PNBC_11610</name>
</gene>
<dbReference type="RefSeq" id="WP_068658220.1">
    <property type="nucleotide sequence ID" value="NZ_CP017770.1"/>
</dbReference>
<dbReference type="SUPFAM" id="SSF50475">
    <property type="entry name" value="FMN-binding split barrel"/>
    <property type="match status" value="1"/>
</dbReference>
<dbReference type="Gene3D" id="2.30.110.10">
    <property type="entry name" value="Electron Transport, Fmn-binding Protein, Chain A"/>
    <property type="match status" value="1"/>
</dbReference>
<dbReference type="AlphaFoldDB" id="A0A167DR07"/>
<dbReference type="OrthoDB" id="9796486at2"/>
<dbReference type="PANTHER" id="PTHR42815:SF2">
    <property type="entry name" value="FAD-BINDING, PUTATIVE (AFU_ORTHOLOGUE AFUA_6G07600)-RELATED"/>
    <property type="match status" value="1"/>
</dbReference>
<dbReference type="STRING" id="1763538.LPB68_02350"/>
<dbReference type="KEGG" id="pcx:LPB68_02350"/>
<keyword evidence="2" id="KW-0378">Hydrolase</keyword>
<name>A0A167DR07_9BACL</name>
<dbReference type="GO" id="GO:0016787">
    <property type="term" value="F:hydrolase activity"/>
    <property type="evidence" value="ECO:0007669"/>
    <property type="project" value="UniProtKB-KW"/>
</dbReference>
<dbReference type="InterPro" id="IPR011576">
    <property type="entry name" value="Pyridox_Oxase_N"/>
</dbReference>
<sequence>MNNPWNDDIIRSAEELREMIGAPHEAVIKKVVTQIDSHIENFIAKSPLFFLATSGTDGRTDVSPRGDRAGFVKVLDNNRIVFADRPGNRRIDSMLNMLENPQVGMIFLIPPLEEVLRINGRAILTRNKEFINDMQWEKKTTGIAVIIEVEECFIHCPRAFNQAGIWNIDKWSPKDELPVVSELFQAHLKINNYKS</sequence>
<dbReference type="Proteomes" id="UP000077134">
    <property type="component" value="Unassembled WGS sequence"/>
</dbReference>
<dbReference type="Pfam" id="PF01243">
    <property type="entry name" value="PNPOx_N"/>
    <property type="match status" value="1"/>
</dbReference>
<accession>A0A167DR07</accession>
<reference evidence="2 3" key="1">
    <citation type="submission" date="2016-02" db="EMBL/GenBank/DDBJ databases">
        <title>Paenibacillus sp. LPB0068, isolated from Crassostrea gigas.</title>
        <authorList>
            <person name="Shin S.-K."/>
            <person name="Yi H."/>
        </authorList>
    </citation>
    <scope>NUCLEOTIDE SEQUENCE [LARGE SCALE GENOMIC DNA]</scope>
    <source>
        <strain evidence="2 3">LPB0068</strain>
    </source>
</reference>
<feature type="domain" description="Pyridoxamine 5'-phosphate oxidase N-terminal" evidence="1">
    <location>
        <begin position="36"/>
        <end position="137"/>
    </location>
</feature>
<protein>
    <submittedName>
        <fullName evidence="2">Phosphohydrolase</fullName>
    </submittedName>
</protein>
<dbReference type="InterPro" id="IPR024029">
    <property type="entry name" value="Pyridox_Oxase_FMN-dep"/>
</dbReference>
<keyword evidence="3" id="KW-1185">Reference proteome</keyword>
<evidence type="ECO:0000313" key="2">
    <source>
        <dbReference type="EMBL" id="OAB74679.1"/>
    </source>
</evidence>